<feature type="region of interest" description="Disordered" evidence="1">
    <location>
        <begin position="1"/>
        <end position="229"/>
    </location>
</feature>
<feature type="region of interest" description="Disordered" evidence="1">
    <location>
        <begin position="464"/>
        <end position="523"/>
    </location>
</feature>
<dbReference type="EMBL" id="CAJFCW020000004">
    <property type="protein sequence ID" value="CAG9110451.1"/>
    <property type="molecule type" value="Genomic_DNA"/>
</dbReference>
<protein>
    <submittedName>
        <fullName evidence="2">Uncharacterized protein</fullName>
    </submittedName>
</protein>
<comment type="caution">
    <text evidence="2">The sequence shown here is derived from an EMBL/GenBank/DDBJ whole genome shotgun (WGS) entry which is preliminary data.</text>
</comment>
<evidence type="ECO:0000313" key="2">
    <source>
        <dbReference type="EMBL" id="CAD5218429.1"/>
    </source>
</evidence>
<sequence length="584" mass="65388">MSFFNKYTPKPDSCWDSAPNSRKPDTIEPPKPDSASSVWNVGPEQLKTISGPRPPRLKDLSIPGPRLLKTVPVPKELQPQTTASPRLQDLATNSRFEQSKRASSPRQEQPKTSSSSRQEQPRMTSSPRQDQPKTSSNLRSEQLKTTSNSRPEQPKTTSNRPEQMKRIAQVKIEHMESQHVPVPPTTAQPQPSTSASRPEKPAHPKKTDYLKRASGSAFQNMLKKKSQKMLAIRMQQYSFGGQSVLNPQNPESESESSEDEVASISKRIDAIRRIGAKASISGMEVLQEMPQTPAPSSSSEEARKRKPPPNSVEELVEINGEIPPKKKIHQLADKMLKSFAKERKTAERMRSMSISSNNSQESLNKKKSFVHPLNQDSSSDSETDVKPVLNAKPKNQPSSIAATNHIPPRSNSSTVVTMPQPKPEPPQMIPSDPAPCPIKPDPTFVQEQMMDVNMLDDEMQEAIRVYEASKKKQRQPARSKSVQPDASTSKQNSDKPPPKHPRKRVSKSPGPSNSDVLMAMWKLAEDEAKMQDELERLNSEEHKCDVEVDKAMKKRDGIRKRKSDLAKKITTLHNNKKQLLAQKR</sequence>
<dbReference type="EMBL" id="CAJFDH010000004">
    <property type="protein sequence ID" value="CAD5218429.1"/>
    <property type="molecule type" value="Genomic_DNA"/>
</dbReference>
<dbReference type="OrthoDB" id="10678749at2759"/>
<feature type="compositionally biased region" description="Polar residues" evidence="1">
    <location>
        <begin position="241"/>
        <end position="250"/>
    </location>
</feature>
<evidence type="ECO:0000313" key="3">
    <source>
        <dbReference type="Proteomes" id="UP000614601"/>
    </source>
</evidence>
<feature type="compositionally biased region" description="Polar residues" evidence="1">
    <location>
        <begin position="478"/>
        <end position="491"/>
    </location>
</feature>
<feature type="compositionally biased region" description="Acidic residues" evidence="1">
    <location>
        <begin position="252"/>
        <end position="261"/>
    </location>
</feature>
<feature type="compositionally biased region" description="Polar residues" evidence="1">
    <location>
        <begin position="393"/>
        <end position="402"/>
    </location>
</feature>
<gene>
    <name evidence="2" type="ORF">BOKJ2_LOCUS7639</name>
</gene>
<feature type="compositionally biased region" description="Basic and acidic residues" evidence="1">
    <location>
        <begin position="22"/>
        <end position="31"/>
    </location>
</feature>
<feature type="compositionally biased region" description="Low complexity" evidence="1">
    <location>
        <begin position="351"/>
        <end position="362"/>
    </location>
</feature>
<feature type="compositionally biased region" description="Basic and acidic residues" evidence="1">
    <location>
        <begin position="197"/>
        <end position="211"/>
    </location>
</feature>
<dbReference type="Proteomes" id="UP000614601">
    <property type="component" value="Unassembled WGS sequence"/>
</dbReference>
<dbReference type="Proteomes" id="UP000783686">
    <property type="component" value="Unassembled WGS sequence"/>
</dbReference>
<feature type="compositionally biased region" description="Polar residues" evidence="1">
    <location>
        <begin position="78"/>
        <end position="161"/>
    </location>
</feature>
<dbReference type="AlphaFoldDB" id="A0A811KQH1"/>
<accession>A0A811KQH1</accession>
<feature type="region of interest" description="Disordered" evidence="1">
    <location>
        <begin position="282"/>
        <end position="445"/>
    </location>
</feature>
<feature type="compositionally biased region" description="Basic and acidic residues" evidence="1">
    <location>
        <begin position="330"/>
        <end position="350"/>
    </location>
</feature>
<keyword evidence="3" id="KW-1185">Reference proteome</keyword>
<evidence type="ECO:0000256" key="1">
    <source>
        <dbReference type="SAM" id="MobiDB-lite"/>
    </source>
</evidence>
<feature type="region of interest" description="Disordered" evidence="1">
    <location>
        <begin position="241"/>
        <end position="264"/>
    </location>
</feature>
<name>A0A811KQH1_9BILA</name>
<feature type="compositionally biased region" description="Low complexity" evidence="1">
    <location>
        <begin position="187"/>
        <end position="196"/>
    </location>
</feature>
<organism evidence="2 3">
    <name type="scientific">Bursaphelenchus okinawaensis</name>
    <dbReference type="NCBI Taxonomy" id="465554"/>
    <lineage>
        <taxon>Eukaryota</taxon>
        <taxon>Metazoa</taxon>
        <taxon>Ecdysozoa</taxon>
        <taxon>Nematoda</taxon>
        <taxon>Chromadorea</taxon>
        <taxon>Rhabditida</taxon>
        <taxon>Tylenchina</taxon>
        <taxon>Tylenchomorpha</taxon>
        <taxon>Aphelenchoidea</taxon>
        <taxon>Aphelenchoididae</taxon>
        <taxon>Bursaphelenchus</taxon>
    </lineage>
</organism>
<reference evidence="2" key="1">
    <citation type="submission" date="2020-09" db="EMBL/GenBank/DDBJ databases">
        <authorList>
            <person name="Kikuchi T."/>
        </authorList>
    </citation>
    <scope>NUCLEOTIDE SEQUENCE</scope>
    <source>
        <strain evidence="2">SH1</strain>
    </source>
</reference>
<proteinExistence type="predicted"/>
<feature type="compositionally biased region" description="Pro residues" evidence="1">
    <location>
        <begin position="420"/>
        <end position="440"/>
    </location>
</feature>